<name>A0A9W7XN99_9FUNG</name>
<comment type="caution">
    <text evidence="8">The sequence shown here is derived from an EMBL/GenBank/DDBJ whole genome shotgun (WGS) entry which is preliminary data.</text>
</comment>
<sequence>MSAKVEYIEVDSLGNSPDNVSCHGLRDSLESVSEDSPEKTERKLNKYCAKVDRRILLYAVVLCVLNQSDRGSIGVAKVVGLEQDLGMENNDFNIAATLFTVGYLSLEMFSNFVLKYVGASRLLPILGILWGLVCALQGVIRTKTQLFVMRLLLGMAECGFTAGILFILSFFYPKKRLTTRVGIFYLSSPLSNVFSGPLASALSHINHPTIRRWQWVFLLEGIITIVVAVIGFFVLQDHPEKCAFLSDNEKDFIVSYKQKEGTLGGSQKLSRKDTTKALLDWQIWCMTIATFATCEAAGSVSVFAPEVINELGFSAAKSQAMSALPSVFGAITILLAGHIVRLCRSHWLAGSLSLAVALVGSVIMITTLSVPARIFGLCLMGAGGFAGLGILPGWNITSNSQTVANSAVASAITVFMGSSSGFVSSNVFLNSDAPRFVIGHSVNIAILALGILVCIITRISMGRRNQSFECEMHLGSQFMQPFRYVY</sequence>
<evidence type="ECO:0000256" key="4">
    <source>
        <dbReference type="ARBA" id="ARBA00022989"/>
    </source>
</evidence>
<dbReference type="PROSITE" id="PS50850">
    <property type="entry name" value="MFS"/>
    <property type="match status" value="1"/>
</dbReference>
<dbReference type="GO" id="GO:0016020">
    <property type="term" value="C:membrane"/>
    <property type="evidence" value="ECO:0007669"/>
    <property type="project" value="UniProtKB-SubCell"/>
</dbReference>
<evidence type="ECO:0000256" key="1">
    <source>
        <dbReference type="ARBA" id="ARBA00004141"/>
    </source>
</evidence>
<feature type="transmembrane region" description="Helical" evidence="6">
    <location>
        <begin position="183"/>
        <end position="203"/>
    </location>
</feature>
<dbReference type="AlphaFoldDB" id="A0A9W7XN99"/>
<gene>
    <name evidence="8" type="ORF">LPJ64_002660</name>
</gene>
<feature type="transmembrane region" description="Helical" evidence="6">
    <location>
        <begin position="281"/>
        <end position="303"/>
    </location>
</feature>
<evidence type="ECO:0000256" key="6">
    <source>
        <dbReference type="SAM" id="Phobius"/>
    </source>
</evidence>
<dbReference type="Pfam" id="PF07690">
    <property type="entry name" value="MFS_1"/>
    <property type="match status" value="1"/>
</dbReference>
<protein>
    <recommendedName>
        <fullName evidence="7">Major facilitator superfamily (MFS) profile domain-containing protein</fullName>
    </recommendedName>
</protein>
<evidence type="ECO:0000313" key="9">
    <source>
        <dbReference type="Proteomes" id="UP001145021"/>
    </source>
</evidence>
<evidence type="ECO:0000259" key="7">
    <source>
        <dbReference type="PROSITE" id="PS50850"/>
    </source>
</evidence>
<accession>A0A9W7XN99</accession>
<evidence type="ECO:0000256" key="5">
    <source>
        <dbReference type="ARBA" id="ARBA00023136"/>
    </source>
</evidence>
<feature type="transmembrane region" description="Helical" evidence="6">
    <location>
        <begin position="436"/>
        <end position="456"/>
    </location>
</feature>
<dbReference type="InterPro" id="IPR011701">
    <property type="entry name" value="MFS"/>
</dbReference>
<dbReference type="SUPFAM" id="SSF103473">
    <property type="entry name" value="MFS general substrate transporter"/>
    <property type="match status" value="1"/>
</dbReference>
<keyword evidence="3 6" id="KW-0812">Transmembrane</keyword>
<dbReference type="PANTHER" id="PTHR43791:SF36">
    <property type="entry name" value="TRANSPORTER, PUTATIVE (AFU_ORTHOLOGUE AFUA_6G08340)-RELATED"/>
    <property type="match status" value="1"/>
</dbReference>
<feature type="transmembrane region" description="Helical" evidence="6">
    <location>
        <begin position="374"/>
        <end position="391"/>
    </location>
</feature>
<dbReference type="GO" id="GO:0022857">
    <property type="term" value="F:transmembrane transporter activity"/>
    <property type="evidence" value="ECO:0007669"/>
    <property type="project" value="InterPro"/>
</dbReference>
<feature type="transmembrane region" description="Helical" evidence="6">
    <location>
        <begin position="323"/>
        <end position="340"/>
    </location>
</feature>
<dbReference type="EMBL" id="JANBOH010000088">
    <property type="protein sequence ID" value="KAJ1645818.1"/>
    <property type="molecule type" value="Genomic_DNA"/>
</dbReference>
<feature type="transmembrane region" description="Helical" evidence="6">
    <location>
        <begin position="215"/>
        <end position="235"/>
    </location>
</feature>
<feature type="transmembrane region" description="Helical" evidence="6">
    <location>
        <begin position="146"/>
        <end position="171"/>
    </location>
</feature>
<organism evidence="8 9">
    <name type="scientific">Coemansia asiatica</name>
    <dbReference type="NCBI Taxonomy" id="1052880"/>
    <lineage>
        <taxon>Eukaryota</taxon>
        <taxon>Fungi</taxon>
        <taxon>Fungi incertae sedis</taxon>
        <taxon>Zoopagomycota</taxon>
        <taxon>Kickxellomycotina</taxon>
        <taxon>Kickxellomycetes</taxon>
        <taxon>Kickxellales</taxon>
        <taxon>Kickxellaceae</taxon>
        <taxon>Coemansia</taxon>
    </lineage>
</organism>
<evidence type="ECO:0000313" key="8">
    <source>
        <dbReference type="EMBL" id="KAJ1645818.1"/>
    </source>
</evidence>
<comment type="subcellular location">
    <subcellularLocation>
        <location evidence="1">Membrane</location>
        <topology evidence="1">Multi-pass membrane protein</topology>
    </subcellularLocation>
</comment>
<reference evidence="8" key="1">
    <citation type="submission" date="2022-07" db="EMBL/GenBank/DDBJ databases">
        <title>Phylogenomic reconstructions and comparative analyses of Kickxellomycotina fungi.</title>
        <authorList>
            <person name="Reynolds N.K."/>
            <person name="Stajich J.E."/>
            <person name="Barry K."/>
            <person name="Grigoriev I.V."/>
            <person name="Crous P."/>
            <person name="Smith M.E."/>
        </authorList>
    </citation>
    <scope>NUCLEOTIDE SEQUENCE</scope>
    <source>
        <strain evidence="8">NBRC 105413</strain>
    </source>
</reference>
<keyword evidence="2" id="KW-0813">Transport</keyword>
<dbReference type="Gene3D" id="1.20.1250.20">
    <property type="entry name" value="MFS general substrate transporter like domains"/>
    <property type="match status" value="1"/>
</dbReference>
<keyword evidence="5 6" id="KW-0472">Membrane</keyword>
<proteinExistence type="predicted"/>
<feature type="domain" description="Major facilitator superfamily (MFS) profile" evidence="7">
    <location>
        <begin position="55"/>
        <end position="466"/>
    </location>
</feature>
<keyword evidence="9" id="KW-1185">Reference proteome</keyword>
<evidence type="ECO:0000256" key="3">
    <source>
        <dbReference type="ARBA" id="ARBA00022692"/>
    </source>
</evidence>
<keyword evidence="4 6" id="KW-1133">Transmembrane helix</keyword>
<dbReference type="FunFam" id="1.20.1250.20:FF:000018">
    <property type="entry name" value="MFS transporter permease"/>
    <property type="match status" value="1"/>
</dbReference>
<dbReference type="PANTHER" id="PTHR43791">
    <property type="entry name" value="PERMEASE-RELATED"/>
    <property type="match status" value="1"/>
</dbReference>
<feature type="transmembrane region" description="Helical" evidence="6">
    <location>
        <begin position="347"/>
        <end position="368"/>
    </location>
</feature>
<feature type="transmembrane region" description="Helical" evidence="6">
    <location>
        <begin position="122"/>
        <end position="140"/>
    </location>
</feature>
<dbReference type="InterPro" id="IPR036259">
    <property type="entry name" value="MFS_trans_sf"/>
</dbReference>
<feature type="transmembrane region" description="Helical" evidence="6">
    <location>
        <begin position="403"/>
        <end position="424"/>
    </location>
</feature>
<dbReference type="Proteomes" id="UP001145021">
    <property type="component" value="Unassembled WGS sequence"/>
</dbReference>
<evidence type="ECO:0000256" key="2">
    <source>
        <dbReference type="ARBA" id="ARBA00022448"/>
    </source>
</evidence>
<dbReference type="InterPro" id="IPR020846">
    <property type="entry name" value="MFS_dom"/>
</dbReference>